<feature type="transmembrane region" description="Helical" evidence="4">
    <location>
        <begin position="342"/>
        <end position="364"/>
    </location>
</feature>
<dbReference type="InterPro" id="IPR036259">
    <property type="entry name" value="MFS_trans_sf"/>
</dbReference>
<keyword evidence="7" id="KW-1185">Reference proteome</keyword>
<feature type="transmembrane region" description="Helical" evidence="4">
    <location>
        <begin position="239"/>
        <end position="262"/>
    </location>
</feature>
<feature type="transmembrane region" description="Helical" evidence="4">
    <location>
        <begin position="370"/>
        <end position="393"/>
    </location>
</feature>
<evidence type="ECO:0000256" key="2">
    <source>
        <dbReference type="ARBA" id="ARBA00022989"/>
    </source>
</evidence>
<protein>
    <submittedName>
        <fullName evidence="6">MFS transporter</fullName>
    </submittedName>
</protein>
<proteinExistence type="predicted"/>
<keyword evidence="1 4" id="KW-0812">Transmembrane</keyword>
<feature type="domain" description="Major facilitator superfamily (MFS) profile" evidence="5">
    <location>
        <begin position="14"/>
        <end position="396"/>
    </location>
</feature>
<sequence>MTEALHDSRYAWMRLGLTMVVGIVANVGIWAVVLIMPAVEAELGLTRAEAALPYTLTMVGFAVGNLVVGRLVDRVGITRSLLASALVSACCYGVAVLAPGLMTLSLAHLVLGLGTAAGFGPLIADISHWFLRRRGIAVALAASSNYLSGAIWPTLLAGMLESGGWRDVYLVLGAVTLAVVVPLALMLRRRLPDEAHTAAEAAAATRARSTGLSPRMLQLALGVAGVSCCVAMAMPQVHIVAYCVGLGYGPAVGAEMLSLMLLGGVISRILSGLVADRFGGVRTVLIGSVLQCLALMLYLPWDGMASLYVVSAVFGLSQGGIVPSYALVVREFLPAREAGRRVGFLLMLTILGMALGGWMSGWIYDISGSYQLAFLNGIAWNGLNIAIMTMLLIRSRPRKGAGTGMPQPA</sequence>
<feature type="transmembrane region" description="Helical" evidence="4">
    <location>
        <begin position="283"/>
        <end position="301"/>
    </location>
</feature>
<feature type="transmembrane region" description="Helical" evidence="4">
    <location>
        <begin position="307"/>
        <end position="330"/>
    </location>
</feature>
<evidence type="ECO:0000256" key="3">
    <source>
        <dbReference type="ARBA" id="ARBA00023136"/>
    </source>
</evidence>
<feature type="transmembrane region" description="Helical" evidence="4">
    <location>
        <begin position="80"/>
        <end position="98"/>
    </location>
</feature>
<dbReference type="InterPro" id="IPR020846">
    <property type="entry name" value="MFS_dom"/>
</dbReference>
<name>A0A225NIJ5_9RHOB</name>
<dbReference type="AlphaFoldDB" id="A0A225NIJ5"/>
<feature type="transmembrane region" description="Helical" evidence="4">
    <location>
        <begin position="12"/>
        <end position="39"/>
    </location>
</feature>
<dbReference type="EMBL" id="AQQR01000004">
    <property type="protein sequence ID" value="OWU73655.1"/>
    <property type="molecule type" value="Genomic_DNA"/>
</dbReference>
<dbReference type="Gene3D" id="1.20.1250.20">
    <property type="entry name" value="MFS general substrate transporter like domains"/>
    <property type="match status" value="2"/>
</dbReference>
<dbReference type="OrthoDB" id="9796632at2"/>
<evidence type="ECO:0000313" key="6">
    <source>
        <dbReference type="EMBL" id="OWU73655.1"/>
    </source>
</evidence>
<evidence type="ECO:0000259" key="5">
    <source>
        <dbReference type="PROSITE" id="PS50850"/>
    </source>
</evidence>
<dbReference type="GO" id="GO:0022857">
    <property type="term" value="F:transmembrane transporter activity"/>
    <property type="evidence" value="ECO:0007669"/>
    <property type="project" value="InterPro"/>
</dbReference>
<dbReference type="PANTHER" id="PTHR11360:SF290">
    <property type="entry name" value="MONOCARBOXYLATE MFS PERMEASE"/>
    <property type="match status" value="1"/>
</dbReference>
<dbReference type="PROSITE" id="PS50850">
    <property type="entry name" value="MFS"/>
    <property type="match status" value="1"/>
</dbReference>
<dbReference type="InterPro" id="IPR050327">
    <property type="entry name" value="Proton-linked_MCT"/>
</dbReference>
<feature type="transmembrane region" description="Helical" evidence="4">
    <location>
        <begin position="168"/>
        <end position="187"/>
    </location>
</feature>
<dbReference type="RefSeq" id="WP_088650398.1">
    <property type="nucleotide sequence ID" value="NZ_AQQR01000004.1"/>
</dbReference>
<feature type="transmembrane region" description="Helical" evidence="4">
    <location>
        <begin position="51"/>
        <end position="68"/>
    </location>
</feature>
<dbReference type="PANTHER" id="PTHR11360">
    <property type="entry name" value="MONOCARBOXYLATE TRANSPORTER"/>
    <property type="match status" value="1"/>
</dbReference>
<keyword evidence="3 4" id="KW-0472">Membrane</keyword>
<evidence type="ECO:0000313" key="7">
    <source>
        <dbReference type="Proteomes" id="UP000215377"/>
    </source>
</evidence>
<comment type="caution">
    <text evidence="6">The sequence shown here is derived from an EMBL/GenBank/DDBJ whole genome shotgun (WGS) entry which is preliminary data.</text>
</comment>
<evidence type="ECO:0000256" key="4">
    <source>
        <dbReference type="SAM" id="Phobius"/>
    </source>
</evidence>
<evidence type="ECO:0000256" key="1">
    <source>
        <dbReference type="ARBA" id="ARBA00022692"/>
    </source>
</evidence>
<feature type="transmembrane region" description="Helical" evidence="4">
    <location>
        <begin position="136"/>
        <end position="156"/>
    </location>
</feature>
<dbReference type="Pfam" id="PF07690">
    <property type="entry name" value="MFS_1"/>
    <property type="match status" value="1"/>
</dbReference>
<dbReference type="SUPFAM" id="SSF103473">
    <property type="entry name" value="MFS general substrate transporter"/>
    <property type="match status" value="1"/>
</dbReference>
<dbReference type="InterPro" id="IPR011701">
    <property type="entry name" value="MFS"/>
</dbReference>
<feature type="transmembrane region" description="Helical" evidence="4">
    <location>
        <begin position="216"/>
        <end position="233"/>
    </location>
</feature>
<accession>A0A225NIJ5</accession>
<reference evidence="6 7" key="1">
    <citation type="submission" date="2013-04" db="EMBL/GenBank/DDBJ databases">
        <title>Oceanicola sp. 22II1-22F33 Genome Sequencing.</title>
        <authorList>
            <person name="Lai Q."/>
            <person name="Li G."/>
            <person name="Shao Z."/>
        </authorList>
    </citation>
    <scope>NUCLEOTIDE SEQUENCE [LARGE SCALE GENOMIC DNA]</scope>
    <source>
        <strain evidence="6 7">22II1-22F33</strain>
    </source>
</reference>
<organism evidence="6 7">
    <name type="scientific">Marinibacterium profundimaris</name>
    <dbReference type="NCBI Taxonomy" id="1679460"/>
    <lineage>
        <taxon>Bacteria</taxon>
        <taxon>Pseudomonadati</taxon>
        <taxon>Pseudomonadota</taxon>
        <taxon>Alphaproteobacteria</taxon>
        <taxon>Rhodobacterales</taxon>
        <taxon>Paracoccaceae</taxon>
        <taxon>Marinibacterium</taxon>
    </lineage>
</organism>
<gene>
    <name evidence="6" type="ORF">ATO3_13590</name>
</gene>
<feature type="transmembrane region" description="Helical" evidence="4">
    <location>
        <begin position="104"/>
        <end position="124"/>
    </location>
</feature>
<keyword evidence="2 4" id="KW-1133">Transmembrane helix</keyword>
<dbReference type="Proteomes" id="UP000215377">
    <property type="component" value="Unassembled WGS sequence"/>
</dbReference>